<feature type="domain" description="Acyltransferase 3" evidence="2">
    <location>
        <begin position="4"/>
        <end position="344"/>
    </location>
</feature>
<evidence type="ECO:0000256" key="1">
    <source>
        <dbReference type="SAM" id="Phobius"/>
    </source>
</evidence>
<proteinExistence type="predicted"/>
<keyword evidence="3" id="KW-0808">Transferase</keyword>
<dbReference type="PANTHER" id="PTHR23028:SF131">
    <property type="entry name" value="BLR2367 PROTEIN"/>
    <property type="match status" value="1"/>
</dbReference>
<feature type="transmembrane region" description="Helical" evidence="1">
    <location>
        <begin position="85"/>
        <end position="105"/>
    </location>
</feature>
<dbReference type="InterPro" id="IPR050879">
    <property type="entry name" value="Acyltransferase_3"/>
</dbReference>
<dbReference type="GO" id="GO:0016746">
    <property type="term" value="F:acyltransferase activity"/>
    <property type="evidence" value="ECO:0007669"/>
    <property type="project" value="UniProtKB-KW"/>
</dbReference>
<dbReference type="InterPro" id="IPR002656">
    <property type="entry name" value="Acyl_transf_3_dom"/>
</dbReference>
<dbReference type="RefSeq" id="WP_209143341.1">
    <property type="nucleotide sequence ID" value="NZ_JAGHKO010000014.1"/>
</dbReference>
<keyword evidence="1" id="KW-1133">Transmembrane helix</keyword>
<organism evidence="3 4">
    <name type="scientific">Niastella soli</name>
    <dbReference type="NCBI Taxonomy" id="2821487"/>
    <lineage>
        <taxon>Bacteria</taxon>
        <taxon>Pseudomonadati</taxon>
        <taxon>Bacteroidota</taxon>
        <taxon>Chitinophagia</taxon>
        <taxon>Chitinophagales</taxon>
        <taxon>Chitinophagaceae</taxon>
        <taxon>Niastella</taxon>
    </lineage>
</organism>
<feature type="transmembrane region" description="Helical" evidence="1">
    <location>
        <begin position="221"/>
        <end position="242"/>
    </location>
</feature>
<dbReference type="PANTHER" id="PTHR23028">
    <property type="entry name" value="ACETYLTRANSFERASE"/>
    <property type="match status" value="1"/>
</dbReference>
<reference evidence="3 4" key="1">
    <citation type="submission" date="2021-03" db="EMBL/GenBank/DDBJ databases">
        <title>Assistant Professor.</title>
        <authorList>
            <person name="Huq M.A."/>
        </authorList>
    </citation>
    <scope>NUCLEOTIDE SEQUENCE [LARGE SCALE GENOMIC DNA]</scope>
    <source>
        <strain evidence="3 4">MAH-29</strain>
    </source>
</reference>
<keyword evidence="3" id="KW-0012">Acyltransferase</keyword>
<keyword evidence="1" id="KW-0472">Membrane</keyword>
<feature type="transmembrane region" description="Helical" evidence="1">
    <location>
        <begin position="135"/>
        <end position="162"/>
    </location>
</feature>
<sequence length="379" mass="44039">MKLNSIQFLRAVAALLVVYEHSMDIQKEHDISLQQKFYHLEHFGCIGVDIFFVISGFIITYIAHDTKGTQEAWLFLKRRFYRINPIYYIASLIYAGVILLQLLFYKVELTNYFIDLTRSLPDTLLIFPVTHDAHFFTPLLIVGWTLSFEWLFYILFFTVLLLNVKYKPIYLCAVIILLISIGQLTQPHDLRLQFITNPIMLEFVMGIIICQLYLKNTHIPVWAATACLLAGLITYALIIRFGFGNIWNYELTINGHSSFKKFFFWGLPSCCIVAGCVFIEKKGRLSSLFNYKWALLLGDASYSIYLTHISVFWALTILYEKTTIFWKGDVMIWLQLAVAILFAIGFYKLVEKPLLRQLYFSQKTKAEIKQPIISISKTV</sequence>
<keyword evidence="4" id="KW-1185">Reference proteome</keyword>
<dbReference type="Pfam" id="PF01757">
    <property type="entry name" value="Acyl_transf_3"/>
    <property type="match status" value="1"/>
</dbReference>
<evidence type="ECO:0000259" key="2">
    <source>
        <dbReference type="Pfam" id="PF01757"/>
    </source>
</evidence>
<feature type="transmembrane region" description="Helical" evidence="1">
    <location>
        <begin position="169"/>
        <end position="186"/>
    </location>
</feature>
<feature type="transmembrane region" description="Helical" evidence="1">
    <location>
        <begin position="331"/>
        <end position="350"/>
    </location>
</feature>
<feature type="transmembrane region" description="Helical" evidence="1">
    <location>
        <begin position="46"/>
        <end position="64"/>
    </location>
</feature>
<gene>
    <name evidence="3" type="ORF">J7I42_30230</name>
</gene>
<dbReference type="Proteomes" id="UP000677244">
    <property type="component" value="Unassembled WGS sequence"/>
</dbReference>
<keyword evidence="1" id="KW-0812">Transmembrane</keyword>
<comment type="caution">
    <text evidence="3">The sequence shown here is derived from an EMBL/GenBank/DDBJ whole genome shotgun (WGS) entry which is preliminary data.</text>
</comment>
<feature type="transmembrane region" description="Helical" evidence="1">
    <location>
        <begin position="262"/>
        <end position="279"/>
    </location>
</feature>
<dbReference type="EMBL" id="JAGHKO010000014">
    <property type="protein sequence ID" value="MBO9204604.1"/>
    <property type="molecule type" value="Genomic_DNA"/>
</dbReference>
<feature type="transmembrane region" description="Helical" evidence="1">
    <location>
        <begin position="192"/>
        <end position="214"/>
    </location>
</feature>
<protein>
    <submittedName>
        <fullName evidence="3">Acyltransferase</fullName>
    </submittedName>
</protein>
<name>A0ABS3Z365_9BACT</name>
<feature type="transmembrane region" description="Helical" evidence="1">
    <location>
        <begin position="300"/>
        <end position="319"/>
    </location>
</feature>
<evidence type="ECO:0000313" key="3">
    <source>
        <dbReference type="EMBL" id="MBO9204604.1"/>
    </source>
</evidence>
<evidence type="ECO:0000313" key="4">
    <source>
        <dbReference type="Proteomes" id="UP000677244"/>
    </source>
</evidence>
<accession>A0ABS3Z365</accession>